<dbReference type="GO" id="GO:0016787">
    <property type="term" value="F:hydrolase activity"/>
    <property type="evidence" value="ECO:0007669"/>
    <property type="project" value="UniProtKB-KW"/>
</dbReference>
<evidence type="ECO:0000313" key="4">
    <source>
        <dbReference type="Proteomes" id="UP000504637"/>
    </source>
</evidence>
<dbReference type="InterPro" id="IPR050300">
    <property type="entry name" value="GDXG_lipolytic_enzyme"/>
</dbReference>
<feature type="transmembrane region" description="Helical" evidence="2">
    <location>
        <begin position="20"/>
        <end position="39"/>
    </location>
</feature>
<dbReference type="InterPro" id="IPR029058">
    <property type="entry name" value="AB_hydrolase_fold"/>
</dbReference>
<dbReference type="PANTHER" id="PTHR48081">
    <property type="entry name" value="AB HYDROLASE SUPERFAMILY PROTEIN C4A8.06C"/>
    <property type="match status" value="1"/>
</dbReference>
<keyword evidence="4" id="KW-1185">Reference proteome</keyword>
<dbReference type="GeneID" id="54359469"/>
<dbReference type="OrthoDB" id="2152029at2759"/>
<dbReference type="Gene3D" id="3.40.50.1820">
    <property type="entry name" value="alpha/beta hydrolase"/>
    <property type="match status" value="1"/>
</dbReference>
<reference evidence="5" key="1">
    <citation type="submission" date="2020-01" db="EMBL/GenBank/DDBJ databases">
        <authorList>
            <consortium name="DOE Joint Genome Institute"/>
            <person name="Haridas S."/>
            <person name="Albert R."/>
            <person name="Binder M."/>
            <person name="Bloem J."/>
            <person name="Labutti K."/>
            <person name="Salamov A."/>
            <person name="Andreopoulos B."/>
            <person name="Baker S.E."/>
            <person name="Barry K."/>
            <person name="Bills G."/>
            <person name="Bluhm B.H."/>
            <person name="Cannon C."/>
            <person name="Castanera R."/>
            <person name="Culley D.E."/>
            <person name="Daum C."/>
            <person name="Ezra D."/>
            <person name="Gonzalez J.B."/>
            <person name="Henrissat B."/>
            <person name="Kuo A."/>
            <person name="Liang C."/>
            <person name="Lipzen A."/>
            <person name="Lutzoni F."/>
            <person name="Magnuson J."/>
            <person name="Mondo S."/>
            <person name="Nolan M."/>
            <person name="Ohm R."/>
            <person name="Pangilinan J."/>
            <person name="Park H.-J."/>
            <person name="Ramirez L."/>
            <person name="Alfaro M."/>
            <person name="Sun H."/>
            <person name="Tritt A."/>
            <person name="Yoshinaga Y."/>
            <person name="Zwiers L.-H."/>
            <person name="Turgeon B.G."/>
            <person name="Goodwin S.B."/>
            <person name="Spatafora J.W."/>
            <person name="Crous P.W."/>
            <person name="Grigoriev I.V."/>
        </authorList>
    </citation>
    <scope>NUCLEOTIDE SEQUENCE</scope>
    <source>
        <strain evidence="5">CBS 342.82</strain>
    </source>
</reference>
<evidence type="ECO:0000313" key="5">
    <source>
        <dbReference type="RefSeq" id="XP_033458132.1"/>
    </source>
</evidence>
<reference evidence="5" key="2">
    <citation type="submission" date="2020-04" db="EMBL/GenBank/DDBJ databases">
        <authorList>
            <consortium name="NCBI Genome Project"/>
        </authorList>
    </citation>
    <scope>NUCLEOTIDE SEQUENCE</scope>
    <source>
        <strain evidence="5">CBS 342.82</strain>
    </source>
</reference>
<dbReference type="SUPFAM" id="SSF53474">
    <property type="entry name" value="alpha/beta-Hydrolases"/>
    <property type="match status" value="1"/>
</dbReference>
<keyword evidence="2" id="KW-0812">Transmembrane</keyword>
<protein>
    <submittedName>
        <fullName evidence="5">Alpha/beta-hydrolase</fullName>
    </submittedName>
</protein>
<keyword evidence="2" id="KW-1133">Transmembrane helix</keyword>
<dbReference type="InterPro" id="IPR013094">
    <property type="entry name" value="AB_hydrolase_3"/>
</dbReference>
<dbReference type="AlphaFoldDB" id="A0A6J3LZB3"/>
<name>A0A6J3LZB3_9PEZI</name>
<organism evidence="5">
    <name type="scientific">Dissoconium aciculare CBS 342.82</name>
    <dbReference type="NCBI Taxonomy" id="1314786"/>
    <lineage>
        <taxon>Eukaryota</taxon>
        <taxon>Fungi</taxon>
        <taxon>Dikarya</taxon>
        <taxon>Ascomycota</taxon>
        <taxon>Pezizomycotina</taxon>
        <taxon>Dothideomycetes</taxon>
        <taxon>Dothideomycetidae</taxon>
        <taxon>Mycosphaerellales</taxon>
        <taxon>Dissoconiaceae</taxon>
        <taxon>Dissoconium</taxon>
    </lineage>
</organism>
<dbReference type="Proteomes" id="UP000504637">
    <property type="component" value="Unplaced"/>
</dbReference>
<sequence>MAERRGDIELRYNATALDYILLLPLFGKMFLAVVARLLIRPFSKRPKPRTLLKDVVFTILRTFLGGVNVAQDTLFSISTADGYASFVKKNKLPATETVLGSGLKAFWFGPKSADKIVLFFHGGGYAKAASPGHFAWLHDLQKDLAAKGHSVSVFLPAYEVTTDRPSPKGRYPIQLQQAAESLAWLIEKEHKKPSDIIVAGDSAGGHMTISLLSHLLHPHPAATKITLAEPLASAILISPWNKLFPSPSSMDTYKQTSDMIIPSAGQRWSSMYLGLQEEDSYNNPHIAPPEWFGGLEGQVRDVLVWGGGGEAIITTIVNFSEKLKTAHPKVELVVQPGAAHDDPIIEKLLGYKEKHEGTRVIEAWIGERL</sequence>
<gene>
    <name evidence="5" type="ORF">K489DRAFT_323023</name>
</gene>
<dbReference type="Pfam" id="PF07859">
    <property type="entry name" value="Abhydrolase_3"/>
    <property type="match status" value="1"/>
</dbReference>
<accession>A0A6J3LZB3</accession>
<evidence type="ECO:0000256" key="1">
    <source>
        <dbReference type="ARBA" id="ARBA00022801"/>
    </source>
</evidence>
<dbReference type="RefSeq" id="XP_033458132.1">
    <property type="nucleotide sequence ID" value="XM_033601669.1"/>
</dbReference>
<keyword evidence="1" id="KW-0378">Hydrolase</keyword>
<proteinExistence type="predicted"/>
<dbReference type="PANTHER" id="PTHR48081:SF31">
    <property type="entry name" value="STERYL ACETYL HYDROLASE MUG81-RELATED"/>
    <property type="match status" value="1"/>
</dbReference>
<evidence type="ECO:0000259" key="3">
    <source>
        <dbReference type="Pfam" id="PF07859"/>
    </source>
</evidence>
<reference evidence="5" key="3">
    <citation type="submission" date="2025-08" db="UniProtKB">
        <authorList>
            <consortium name="RefSeq"/>
        </authorList>
    </citation>
    <scope>IDENTIFICATION</scope>
    <source>
        <strain evidence="5">CBS 342.82</strain>
    </source>
</reference>
<evidence type="ECO:0000256" key="2">
    <source>
        <dbReference type="SAM" id="Phobius"/>
    </source>
</evidence>
<keyword evidence="2" id="KW-0472">Membrane</keyword>
<feature type="domain" description="Alpha/beta hydrolase fold-3" evidence="3">
    <location>
        <begin position="117"/>
        <end position="341"/>
    </location>
</feature>